<keyword evidence="1" id="KW-0547">Nucleotide-binding</keyword>
<evidence type="ECO:0000313" key="5">
    <source>
        <dbReference type="EMBL" id="GAJ12866.1"/>
    </source>
</evidence>
<dbReference type="CDD" id="cd15491">
    <property type="entry name" value="selB_III"/>
    <property type="match status" value="1"/>
</dbReference>
<feature type="domain" description="Selenocysteine-specific elongation factor beta-barrel" evidence="4">
    <location>
        <begin position="12"/>
        <end position="90"/>
    </location>
</feature>
<proteinExistence type="predicted"/>
<dbReference type="AlphaFoldDB" id="X1VF04"/>
<feature type="non-terminal residue" evidence="5">
    <location>
        <position position="260"/>
    </location>
</feature>
<evidence type="ECO:0000256" key="2">
    <source>
        <dbReference type="ARBA" id="ARBA00023134"/>
    </source>
</evidence>
<dbReference type="InterPro" id="IPR015190">
    <property type="entry name" value="Elong_fac_SelB-wing-hlx_typ-2"/>
</dbReference>
<protein>
    <submittedName>
        <fullName evidence="5">Uncharacterized protein</fullName>
    </submittedName>
</protein>
<organism evidence="5">
    <name type="scientific">marine sediment metagenome</name>
    <dbReference type="NCBI Taxonomy" id="412755"/>
    <lineage>
        <taxon>unclassified sequences</taxon>
        <taxon>metagenomes</taxon>
        <taxon>ecological metagenomes</taxon>
    </lineage>
</organism>
<dbReference type="GO" id="GO:0001514">
    <property type="term" value="P:selenocysteine incorporation"/>
    <property type="evidence" value="ECO:0007669"/>
    <property type="project" value="InterPro"/>
</dbReference>
<dbReference type="GO" id="GO:0005737">
    <property type="term" value="C:cytoplasm"/>
    <property type="evidence" value="ECO:0007669"/>
    <property type="project" value="InterPro"/>
</dbReference>
<dbReference type="GO" id="GO:0003746">
    <property type="term" value="F:translation elongation factor activity"/>
    <property type="evidence" value="ECO:0007669"/>
    <property type="project" value="InterPro"/>
</dbReference>
<dbReference type="Pfam" id="PF09106">
    <property type="entry name" value="WHD_2nd_SelB"/>
    <property type="match status" value="1"/>
</dbReference>
<evidence type="ECO:0000259" key="3">
    <source>
        <dbReference type="Pfam" id="PF09106"/>
    </source>
</evidence>
<dbReference type="InterPro" id="IPR009001">
    <property type="entry name" value="Transl_elong_EF1A/Init_IF2_C"/>
</dbReference>
<dbReference type="SUPFAM" id="SSF50465">
    <property type="entry name" value="EF-Tu/eEF-1alpha/eIF2-gamma C-terminal domain"/>
    <property type="match status" value="1"/>
</dbReference>
<evidence type="ECO:0000256" key="1">
    <source>
        <dbReference type="ARBA" id="ARBA00022741"/>
    </source>
</evidence>
<name>X1VF04_9ZZZZ</name>
<dbReference type="Pfam" id="PF25461">
    <property type="entry name" value="Beta-barrel_SelB"/>
    <property type="match status" value="1"/>
</dbReference>
<comment type="caution">
    <text evidence="5">The sequence shown here is derived from an EMBL/GenBank/DDBJ whole genome shotgun (WGS) entry which is preliminary data.</text>
</comment>
<keyword evidence="2" id="KW-0342">GTP-binding</keyword>
<evidence type="ECO:0000259" key="4">
    <source>
        <dbReference type="Pfam" id="PF25461"/>
    </source>
</evidence>
<accession>X1VF04</accession>
<feature type="non-terminal residue" evidence="5">
    <location>
        <position position="1"/>
    </location>
</feature>
<dbReference type="EMBL" id="BARW01025825">
    <property type="protein sequence ID" value="GAJ12866.1"/>
    <property type="molecule type" value="Genomic_DNA"/>
</dbReference>
<gene>
    <name evidence="5" type="ORF">S12H4_42245</name>
</gene>
<feature type="domain" description="Translation elongation factor SelB winged helix type 2" evidence="3">
    <location>
        <begin position="177"/>
        <end position="230"/>
    </location>
</feature>
<dbReference type="GO" id="GO:0005525">
    <property type="term" value="F:GTP binding"/>
    <property type="evidence" value="ECO:0007669"/>
    <property type="project" value="UniProtKB-KW"/>
</dbReference>
<sequence>RIVDAEVRPVPQLETPIKNGSELMVYLETRELLARITLLGKKVIRSPEPVLAQIRFEQDVATYIGEHFILRRQSPASTVGGGIILDPFATKHRQRDLGKVLPFLDRRRGLNLDELILSEIEKTRCLERAGLLSASTYSAAEIARQVARLESQGRLIATDSYLVESSHWQKQAEDFLNLLQQEHKANPLRKGLSQAVPQSYLDLPKEAFNQMVAKLAQAGEIVREEDTIALASHKPGLSPEQEATVTRIMALFENNPGSLP</sequence>
<reference evidence="5" key="1">
    <citation type="journal article" date="2014" name="Front. Microbiol.">
        <title>High frequency of phylogenetically diverse reductive dehalogenase-homologous genes in deep subseafloor sedimentary metagenomes.</title>
        <authorList>
            <person name="Kawai M."/>
            <person name="Futagami T."/>
            <person name="Toyoda A."/>
            <person name="Takaki Y."/>
            <person name="Nishi S."/>
            <person name="Hori S."/>
            <person name="Arai W."/>
            <person name="Tsubouchi T."/>
            <person name="Morono Y."/>
            <person name="Uchiyama I."/>
            <person name="Ito T."/>
            <person name="Fujiyama A."/>
            <person name="Inagaki F."/>
            <person name="Takami H."/>
        </authorList>
    </citation>
    <scope>NUCLEOTIDE SEQUENCE</scope>
    <source>
        <strain evidence="5">Expedition CK06-06</strain>
    </source>
</reference>
<dbReference type="SUPFAM" id="SSF46785">
    <property type="entry name" value="Winged helix' DNA-binding domain"/>
    <property type="match status" value="1"/>
</dbReference>
<dbReference type="InterPro" id="IPR057335">
    <property type="entry name" value="Beta-barrel_SelB"/>
</dbReference>
<dbReference type="Gene3D" id="1.10.10.2770">
    <property type="match status" value="1"/>
</dbReference>
<dbReference type="InterPro" id="IPR036390">
    <property type="entry name" value="WH_DNA-bd_sf"/>
</dbReference>
<dbReference type="GO" id="GO:0003723">
    <property type="term" value="F:RNA binding"/>
    <property type="evidence" value="ECO:0007669"/>
    <property type="project" value="InterPro"/>
</dbReference>